<dbReference type="RefSeq" id="WP_345588202.1">
    <property type="nucleotide sequence ID" value="NZ_BAABJG010000015.1"/>
</dbReference>
<dbReference type="PANTHER" id="PTHR43649:SF12">
    <property type="entry name" value="DIACETYLCHITOBIOSE BINDING PROTEIN DASA"/>
    <property type="match status" value="1"/>
</dbReference>
<evidence type="ECO:0000313" key="3">
    <source>
        <dbReference type="Proteomes" id="UP001597180"/>
    </source>
</evidence>
<organism evidence="2 3">
    <name type="scientific">Paenibacillus vulneris</name>
    <dbReference type="NCBI Taxonomy" id="1133364"/>
    <lineage>
        <taxon>Bacteria</taxon>
        <taxon>Bacillati</taxon>
        <taxon>Bacillota</taxon>
        <taxon>Bacilli</taxon>
        <taxon>Bacillales</taxon>
        <taxon>Paenibacillaceae</taxon>
        <taxon>Paenibacillus</taxon>
    </lineage>
</organism>
<dbReference type="Gene3D" id="3.40.190.10">
    <property type="entry name" value="Periplasmic binding protein-like II"/>
    <property type="match status" value="1"/>
</dbReference>
<comment type="caution">
    <text evidence="2">The sequence shown here is derived from an EMBL/GenBank/DDBJ whole genome shotgun (WGS) entry which is preliminary data.</text>
</comment>
<dbReference type="SUPFAM" id="SSF53850">
    <property type="entry name" value="Periplasmic binding protein-like II"/>
    <property type="match status" value="1"/>
</dbReference>
<keyword evidence="1" id="KW-0732">Signal</keyword>
<name>A0ABW3US08_9BACL</name>
<gene>
    <name evidence="2" type="ORF">ACFQ4B_20850</name>
</gene>
<dbReference type="Proteomes" id="UP001597180">
    <property type="component" value="Unassembled WGS sequence"/>
</dbReference>
<feature type="signal peptide" evidence="1">
    <location>
        <begin position="1"/>
        <end position="22"/>
    </location>
</feature>
<reference evidence="3" key="1">
    <citation type="journal article" date="2019" name="Int. J. Syst. Evol. Microbiol.">
        <title>The Global Catalogue of Microorganisms (GCM) 10K type strain sequencing project: providing services to taxonomists for standard genome sequencing and annotation.</title>
        <authorList>
            <consortium name="The Broad Institute Genomics Platform"/>
            <consortium name="The Broad Institute Genome Sequencing Center for Infectious Disease"/>
            <person name="Wu L."/>
            <person name="Ma J."/>
        </authorList>
    </citation>
    <scope>NUCLEOTIDE SEQUENCE [LARGE SCALE GENOMIC DNA]</scope>
    <source>
        <strain evidence="3">CCUG 53270</strain>
    </source>
</reference>
<protein>
    <submittedName>
        <fullName evidence="2">ABC transporter substrate-binding protein</fullName>
    </submittedName>
</protein>
<dbReference type="InterPro" id="IPR050490">
    <property type="entry name" value="Bact_solute-bd_prot1"/>
</dbReference>
<dbReference type="EMBL" id="JBHTLU010000031">
    <property type="protein sequence ID" value="MFD1222571.1"/>
    <property type="molecule type" value="Genomic_DNA"/>
</dbReference>
<proteinExistence type="predicted"/>
<evidence type="ECO:0000256" key="1">
    <source>
        <dbReference type="SAM" id="SignalP"/>
    </source>
</evidence>
<dbReference type="Pfam" id="PF13416">
    <property type="entry name" value="SBP_bac_8"/>
    <property type="match status" value="1"/>
</dbReference>
<evidence type="ECO:0000313" key="2">
    <source>
        <dbReference type="EMBL" id="MFD1222571.1"/>
    </source>
</evidence>
<dbReference type="InterPro" id="IPR006059">
    <property type="entry name" value="SBP"/>
</dbReference>
<accession>A0ABW3US08</accession>
<dbReference type="PANTHER" id="PTHR43649">
    <property type="entry name" value="ARABINOSE-BINDING PROTEIN-RELATED"/>
    <property type="match status" value="1"/>
</dbReference>
<dbReference type="PROSITE" id="PS51257">
    <property type="entry name" value="PROKAR_LIPOPROTEIN"/>
    <property type="match status" value="1"/>
</dbReference>
<keyword evidence="3" id="KW-1185">Reference proteome</keyword>
<feature type="chain" id="PRO_5046361480" evidence="1">
    <location>
        <begin position="23"/>
        <end position="442"/>
    </location>
</feature>
<sequence length="442" mass="49186">MRGYGWKRSGMMLAAAALIASGCTGGGTKVTEDSTAPPKISSDPVTVKLAGSRGLFTDEELKLYIMDPLAKKYPNITVQYINTSEKGFGLNELITAGDIPDIVMGYGSTLPQLKDLNLLYNMDPLIKKYNLDLNRIIPEFLDYIKVNGRSDFLGGLPAYNNAFALFYNKTLFDKFGVPYPKDGMTWEEVGDLGKKITRNFDGIQYRGFFPDGVARMAAQINLYQMDKDNKSIMATEPWKKAFELWNYIYNYPGNSDEPFNTINFGNNQAAFLKGELAMITGYSSTLNALRKAPDVNWDVVTYPQHKDKMGYSTGVDTPNFSITSSSKNKDAAFLVIETILSDEVQLNMARNGKMSVLANEQVKQEFGKGIPEFAGKTYNLSSIPRLKPSVNKPPVYTGSDTNKIVIDAYESVLKKEADINTALRVADEQMNNLVQSKIKMEK</sequence>